<evidence type="ECO:0008006" key="2">
    <source>
        <dbReference type="Google" id="ProtNLM"/>
    </source>
</evidence>
<reference evidence="1" key="1">
    <citation type="journal article" date="2015" name="Nature">
        <title>Complex archaea that bridge the gap between prokaryotes and eukaryotes.</title>
        <authorList>
            <person name="Spang A."/>
            <person name="Saw J.H."/>
            <person name="Jorgensen S.L."/>
            <person name="Zaremba-Niedzwiedzka K."/>
            <person name="Martijn J."/>
            <person name="Lind A.E."/>
            <person name="van Eijk R."/>
            <person name="Schleper C."/>
            <person name="Guy L."/>
            <person name="Ettema T.J."/>
        </authorList>
    </citation>
    <scope>NUCLEOTIDE SEQUENCE</scope>
</reference>
<dbReference type="EMBL" id="LAZR01000256">
    <property type="protein sequence ID" value="KKN78801.1"/>
    <property type="molecule type" value="Genomic_DNA"/>
</dbReference>
<accession>A0A0F9VZI8</accession>
<comment type="caution">
    <text evidence="1">The sequence shown here is derived from an EMBL/GenBank/DDBJ whole genome shotgun (WGS) entry which is preliminary data.</text>
</comment>
<name>A0A0F9VZI8_9ZZZZ</name>
<gene>
    <name evidence="1" type="ORF">LCGC14_0345730</name>
</gene>
<evidence type="ECO:0000313" key="1">
    <source>
        <dbReference type="EMBL" id="KKN78801.1"/>
    </source>
</evidence>
<proteinExistence type="predicted"/>
<sequence length="238" mass="27591">MRIEIPVITRCGAPVKISEDGAYVKNRRGEPVWEYKGCEVTGKGIYVAACARSGTIYMTRVLEKLGYKIGHEKTDVDGSVGYHLAIIKPDNCFHQVRHPLKQIASMFDHQAWGFMNHVIECHGRGLLGCMQYWLKWNELLEEFCVWRYRLEDLSDVWPEFLERIDHPFESLPDIKERNSRETNNSCLCKKLTTFTWEQLSACNRELARKVYDKHLQYGYSPARDREESIQSSGQPQGA</sequence>
<organism evidence="1">
    <name type="scientific">marine sediment metagenome</name>
    <dbReference type="NCBI Taxonomy" id="412755"/>
    <lineage>
        <taxon>unclassified sequences</taxon>
        <taxon>metagenomes</taxon>
        <taxon>ecological metagenomes</taxon>
    </lineage>
</organism>
<protein>
    <recommendedName>
        <fullName evidence="2">Sulfotransferase domain-containing protein</fullName>
    </recommendedName>
</protein>
<dbReference type="AlphaFoldDB" id="A0A0F9VZI8"/>